<keyword evidence="3" id="KW-0749">Sporulation</keyword>
<dbReference type="NCBIfam" id="TIGR02861">
    <property type="entry name" value="SASP_H"/>
    <property type="match status" value="1"/>
</dbReference>
<evidence type="ECO:0000313" key="5">
    <source>
        <dbReference type="Proteomes" id="UP001596528"/>
    </source>
</evidence>
<comment type="subcellular location">
    <subcellularLocation>
        <location evidence="1">Spore core</location>
    </subcellularLocation>
</comment>
<proteinExistence type="inferred from homology"/>
<reference evidence="5" key="1">
    <citation type="journal article" date="2019" name="Int. J. Syst. Evol. Microbiol.">
        <title>The Global Catalogue of Microorganisms (GCM) 10K type strain sequencing project: providing services to taxonomists for standard genome sequencing and annotation.</title>
        <authorList>
            <consortium name="The Broad Institute Genomics Platform"/>
            <consortium name="The Broad Institute Genome Sequencing Center for Infectious Disease"/>
            <person name="Wu L."/>
            <person name="Ma J."/>
        </authorList>
    </citation>
    <scope>NUCLEOTIDE SEQUENCE [LARGE SCALE GENOMIC DNA]</scope>
    <source>
        <strain evidence="5">JCM 18657</strain>
    </source>
</reference>
<sequence>MDVKRAKQIYESPDTIRVTLDGESVWIENVDESNGMATVQVGSRPANTLTVSVERLQES</sequence>
<organism evidence="4 5">
    <name type="scientific">Paenibacillus thermoaerophilus</name>
    <dbReference type="NCBI Taxonomy" id="1215385"/>
    <lineage>
        <taxon>Bacteria</taxon>
        <taxon>Bacillati</taxon>
        <taxon>Bacillota</taxon>
        <taxon>Bacilli</taxon>
        <taxon>Bacillales</taxon>
        <taxon>Paenibacillaceae</taxon>
        <taxon>Paenibacillus</taxon>
    </lineage>
</organism>
<dbReference type="Pfam" id="PF08141">
    <property type="entry name" value="SspH"/>
    <property type="match status" value="1"/>
</dbReference>
<evidence type="ECO:0000313" key="4">
    <source>
        <dbReference type="EMBL" id="MFC7749633.1"/>
    </source>
</evidence>
<dbReference type="RefSeq" id="WP_138790147.1">
    <property type="nucleotide sequence ID" value="NZ_JBHTGQ010000015.1"/>
</dbReference>
<dbReference type="InterPro" id="IPR012610">
    <property type="entry name" value="SASP_SspH"/>
</dbReference>
<evidence type="ECO:0000256" key="3">
    <source>
        <dbReference type="ARBA" id="ARBA00022969"/>
    </source>
</evidence>
<evidence type="ECO:0000256" key="1">
    <source>
        <dbReference type="ARBA" id="ARBA00004288"/>
    </source>
</evidence>
<accession>A0ABW2V280</accession>
<evidence type="ECO:0000256" key="2">
    <source>
        <dbReference type="ARBA" id="ARBA00006573"/>
    </source>
</evidence>
<dbReference type="Proteomes" id="UP001596528">
    <property type="component" value="Unassembled WGS sequence"/>
</dbReference>
<name>A0ABW2V280_9BACL</name>
<dbReference type="EMBL" id="JBHTGQ010000015">
    <property type="protein sequence ID" value="MFC7749633.1"/>
    <property type="molecule type" value="Genomic_DNA"/>
</dbReference>
<gene>
    <name evidence="4" type="ORF">ACFQWB_06735</name>
</gene>
<protein>
    <submittedName>
        <fullName evidence="4">H-type small acid-soluble spore protein</fullName>
    </submittedName>
</protein>
<dbReference type="HAMAP" id="MF_00667">
    <property type="entry name" value="SspH"/>
    <property type="match status" value="1"/>
</dbReference>
<comment type="caution">
    <text evidence="4">The sequence shown here is derived from an EMBL/GenBank/DDBJ whole genome shotgun (WGS) entry which is preliminary data.</text>
</comment>
<keyword evidence="5" id="KW-1185">Reference proteome</keyword>
<comment type="similarity">
    <text evidence="2">Belongs to the SspH family.</text>
</comment>